<dbReference type="InterPro" id="IPR036047">
    <property type="entry name" value="F-box-like_dom_sf"/>
</dbReference>
<dbReference type="EMBL" id="JAGTJR010000029">
    <property type="protein sequence ID" value="KAH7039482.1"/>
    <property type="molecule type" value="Genomic_DNA"/>
</dbReference>
<evidence type="ECO:0000313" key="2">
    <source>
        <dbReference type="EMBL" id="KAH7039482.1"/>
    </source>
</evidence>
<dbReference type="SUPFAM" id="SSF81383">
    <property type="entry name" value="F-box domain"/>
    <property type="match status" value="1"/>
</dbReference>
<dbReference type="Proteomes" id="UP000774617">
    <property type="component" value="Unassembled WGS sequence"/>
</dbReference>
<proteinExistence type="predicted"/>
<sequence>MPETVCQLCGVSFELARCRRPTSPRAHAIGDPYAMQHGWSSSPSCGADAGGCTARPRSPVFAVEGPTFEHVAGPGCSRSGGYGGYAISFEEMEGCREVQFLAPKSAEEWGEEVGDAEWEKEGGYFLTGVGEGAPDGNGVDVWPVRHGAARVKASNIWKRETRLLFEAEQGMLEDHPGLGVADSVPFHPWCFRIFEYISAQKLGDVDAHGLFMWRVLDCSSNEAFFKSVSREFAVRNNRNRAWNGGWHHERGTEYLAANPLDVPGLKSIIDQFRFNQEIAGDFPLDITRHEVPNEREDSARRVDLFQRLPSELRFEILEYLASKDVANLRLVSGEFRRLPASLFRRFLIEDMPWFLEARGLPADQVHWFRLYRAAKLYGGNLKGLKNRKRIWEDVEEIVTRISAYRRGGIIRRWDPQSTMAPRQPRVPSWAQIWPPGPRPSQDLFFYQAASYLDSAEPIGAWLVTDPLLDINVSLPTGDCWLSELCTQPRSFCSYDARGLNDFFDYLVGVSFRDSIDPCSEHGVVPFSSYAFLCRHLYYAKLEFLCGEEHDREEAATLPPLWRLCAAVLPPAVRDFLLTFDDPTRSNPAIPGWSYEVTLATEEEASGIDERSDPVLDIVADAVILAACSGHAGVCKELKRVMPELLGAAQEKMASKIQRLPNSGIVDTFAREFARLLPSAVELLPESIAREPRPHTRRAVAGARPASQQRWEKPSSLAMKIAEKVALTQKPVEHPSLRVYTAGYEEGGKLFHNEFGRFWWRNTPLIGCHEVANMVLRFLKW</sequence>
<organism evidence="2 3">
    <name type="scientific">Macrophomina phaseolina</name>
    <dbReference type="NCBI Taxonomy" id="35725"/>
    <lineage>
        <taxon>Eukaryota</taxon>
        <taxon>Fungi</taxon>
        <taxon>Dikarya</taxon>
        <taxon>Ascomycota</taxon>
        <taxon>Pezizomycotina</taxon>
        <taxon>Dothideomycetes</taxon>
        <taxon>Dothideomycetes incertae sedis</taxon>
        <taxon>Botryosphaeriales</taxon>
        <taxon>Botryosphaeriaceae</taxon>
        <taxon>Macrophomina</taxon>
    </lineage>
</organism>
<dbReference type="PROSITE" id="PS50181">
    <property type="entry name" value="FBOX"/>
    <property type="match status" value="1"/>
</dbReference>
<gene>
    <name evidence="2" type="ORF">B0J12DRAFT_762816</name>
</gene>
<dbReference type="InterPro" id="IPR001810">
    <property type="entry name" value="F-box_dom"/>
</dbReference>
<protein>
    <recommendedName>
        <fullName evidence="1">F-box domain-containing protein</fullName>
    </recommendedName>
</protein>
<reference evidence="2 3" key="1">
    <citation type="journal article" date="2021" name="Nat. Commun.">
        <title>Genetic determinants of endophytism in the Arabidopsis root mycobiome.</title>
        <authorList>
            <person name="Mesny F."/>
            <person name="Miyauchi S."/>
            <person name="Thiergart T."/>
            <person name="Pickel B."/>
            <person name="Atanasova L."/>
            <person name="Karlsson M."/>
            <person name="Huettel B."/>
            <person name="Barry K.W."/>
            <person name="Haridas S."/>
            <person name="Chen C."/>
            <person name="Bauer D."/>
            <person name="Andreopoulos W."/>
            <person name="Pangilinan J."/>
            <person name="LaButti K."/>
            <person name="Riley R."/>
            <person name="Lipzen A."/>
            <person name="Clum A."/>
            <person name="Drula E."/>
            <person name="Henrissat B."/>
            <person name="Kohler A."/>
            <person name="Grigoriev I.V."/>
            <person name="Martin F.M."/>
            <person name="Hacquard S."/>
        </authorList>
    </citation>
    <scope>NUCLEOTIDE SEQUENCE [LARGE SCALE GENOMIC DNA]</scope>
    <source>
        <strain evidence="2 3">MPI-SDFR-AT-0080</strain>
    </source>
</reference>
<keyword evidence="3" id="KW-1185">Reference proteome</keyword>
<accession>A0ABQ8G0N9</accession>
<evidence type="ECO:0000259" key="1">
    <source>
        <dbReference type="PROSITE" id="PS50181"/>
    </source>
</evidence>
<evidence type="ECO:0000313" key="3">
    <source>
        <dbReference type="Proteomes" id="UP000774617"/>
    </source>
</evidence>
<name>A0ABQ8G0N9_9PEZI</name>
<dbReference type="Pfam" id="PF00646">
    <property type="entry name" value="F-box"/>
    <property type="match status" value="1"/>
</dbReference>
<comment type="caution">
    <text evidence="2">The sequence shown here is derived from an EMBL/GenBank/DDBJ whole genome shotgun (WGS) entry which is preliminary data.</text>
</comment>
<feature type="domain" description="F-box" evidence="1">
    <location>
        <begin position="302"/>
        <end position="346"/>
    </location>
</feature>